<evidence type="ECO:0000256" key="3">
    <source>
        <dbReference type="ARBA" id="ARBA00022801"/>
    </source>
</evidence>
<evidence type="ECO:0000313" key="5">
    <source>
        <dbReference type="EMBL" id="VEF43658.1"/>
    </source>
</evidence>
<dbReference type="CDD" id="cd03129">
    <property type="entry name" value="GAT1_Peptidase_E_like"/>
    <property type="match status" value="1"/>
</dbReference>
<keyword evidence="2" id="KW-0645">Protease</keyword>
<dbReference type="GO" id="GO:0008236">
    <property type="term" value="F:serine-type peptidase activity"/>
    <property type="evidence" value="ECO:0007669"/>
    <property type="project" value="UniProtKB-KW"/>
</dbReference>
<dbReference type="GO" id="GO:0006508">
    <property type="term" value="P:proteolysis"/>
    <property type="evidence" value="ECO:0007669"/>
    <property type="project" value="UniProtKB-KW"/>
</dbReference>
<comment type="similarity">
    <text evidence="1">Belongs to the peptidase S51 family.</text>
</comment>
<evidence type="ECO:0000256" key="4">
    <source>
        <dbReference type="ARBA" id="ARBA00022825"/>
    </source>
</evidence>
<evidence type="ECO:0000256" key="1">
    <source>
        <dbReference type="ARBA" id="ARBA00006534"/>
    </source>
</evidence>
<sequence length="210" mass="23930">MKTLFLTSYFAGVENLFRNFIQEQTLAKQVLFIPTAGNVEHYVDYIDEAKYLFQTLGFSVDILDIANTSEVVVKEKIKQTPCLYISGGNTFYLLQELKKKNLLELINLRISEGMVYIGESAGAMITAGDIKYSQIMDDKMVASELTDYSSFNLVNFAIVPHYGEFPFEESAMETIRAYQSTYNLFPINNHQAVIVKENNHEIRTESQVNT</sequence>
<name>A0A448F9W6_AGGAP</name>
<reference evidence="5 6" key="1">
    <citation type="submission" date="2018-12" db="EMBL/GenBank/DDBJ databases">
        <authorList>
            <consortium name="Pathogen Informatics"/>
        </authorList>
    </citation>
    <scope>NUCLEOTIDE SEQUENCE [LARGE SCALE GENOMIC DNA]</scope>
    <source>
        <strain evidence="5 6">NCTC5906</strain>
    </source>
</reference>
<dbReference type="PANTHER" id="PTHR20842">
    <property type="entry name" value="PROTEASE S51 ALPHA-ASPARTYL DIPEPTIDASE"/>
    <property type="match status" value="1"/>
</dbReference>
<accession>A0A448F9W6</accession>
<dbReference type="InterPro" id="IPR005320">
    <property type="entry name" value="Peptidase_S51"/>
</dbReference>
<dbReference type="EC" id="3.4.21.-" evidence="5"/>
<protein>
    <submittedName>
        <fullName evidence="5">Uncharacterized peptidase Lmo0363</fullName>
        <ecNumber evidence="5">3.4.21.-</ecNumber>
    </submittedName>
</protein>
<dbReference type="InterPro" id="IPR029062">
    <property type="entry name" value="Class_I_gatase-like"/>
</dbReference>
<dbReference type="EMBL" id="LR134327">
    <property type="protein sequence ID" value="VEF43658.1"/>
    <property type="molecule type" value="Genomic_DNA"/>
</dbReference>
<proteinExistence type="inferred from homology"/>
<dbReference type="GeneID" id="49635983"/>
<keyword evidence="4" id="KW-0720">Serine protease</keyword>
<evidence type="ECO:0000256" key="2">
    <source>
        <dbReference type="ARBA" id="ARBA00022670"/>
    </source>
</evidence>
<dbReference type="PANTHER" id="PTHR20842:SF0">
    <property type="entry name" value="ALPHA-ASPARTYL DIPEPTIDASE"/>
    <property type="match status" value="1"/>
</dbReference>
<dbReference type="Pfam" id="PF03575">
    <property type="entry name" value="Peptidase_S51"/>
    <property type="match status" value="1"/>
</dbReference>
<organism evidence="5 6">
    <name type="scientific">Aggregatibacter aphrophilus ATCC 33389</name>
    <dbReference type="NCBI Taxonomy" id="985008"/>
    <lineage>
        <taxon>Bacteria</taxon>
        <taxon>Pseudomonadati</taxon>
        <taxon>Pseudomonadota</taxon>
        <taxon>Gammaproteobacteria</taxon>
        <taxon>Pasteurellales</taxon>
        <taxon>Pasteurellaceae</taxon>
        <taxon>Aggregatibacter</taxon>
    </lineage>
</organism>
<evidence type="ECO:0000313" key="6">
    <source>
        <dbReference type="Proteomes" id="UP000272690"/>
    </source>
</evidence>
<keyword evidence="3 5" id="KW-0378">Hydrolase</keyword>
<dbReference type="AlphaFoldDB" id="A0A448F9W6"/>
<dbReference type="Proteomes" id="UP000272690">
    <property type="component" value="Chromosome"/>
</dbReference>
<dbReference type="Gene3D" id="3.40.50.880">
    <property type="match status" value="1"/>
</dbReference>
<dbReference type="SUPFAM" id="SSF52317">
    <property type="entry name" value="Class I glutamine amidotransferase-like"/>
    <property type="match status" value="1"/>
</dbReference>
<dbReference type="OrthoDB" id="3373764at2"/>
<dbReference type="RefSeq" id="WP_005703162.1">
    <property type="nucleotide sequence ID" value="NZ_AEWB02000006.1"/>
</dbReference>
<gene>
    <name evidence="5" type="ORF">NCTC5906_01577</name>
</gene>